<dbReference type="InterPro" id="IPR009057">
    <property type="entry name" value="Homeodomain-like_sf"/>
</dbReference>
<dbReference type="EMBL" id="GL377588">
    <property type="protein sequence ID" value="EFJ25032.1"/>
    <property type="molecule type" value="Genomic_DNA"/>
</dbReference>
<dbReference type="AlphaFoldDB" id="D8RSA6"/>
<dbReference type="InterPro" id="IPR001005">
    <property type="entry name" value="SANT/Myb"/>
</dbReference>
<dbReference type="Pfam" id="PF00249">
    <property type="entry name" value="Myb_DNA-binding"/>
    <property type="match status" value="1"/>
</dbReference>
<dbReference type="PANTHER" id="PTHR43874">
    <property type="entry name" value="TWO-COMPONENT RESPONSE REGULATOR"/>
    <property type="match status" value="1"/>
</dbReference>
<dbReference type="Gene3D" id="3.40.50.2300">
    <property type="match status" value="1"/>
</dbReference>
<keyword evidence="2" id="KW-0902">Two-component regulatory system</keyword>
<feature type="compositionally biased region" description="Basic and acidic residues" evidence="8">
    <location>
        <begin position="144"/>
        <end position="158"/>
    </location>
</feature>
<dbReference type="Proteomes" id="UP000001514">
    <property type="component" value="Unassembled WGS sequence"/>
</dbReference>
<evidence type="ECO:0000256" key="5">
    <source>
        <dbReference type="ARBA" id="ARBA00023163"/>
    </source>
</evidence>
<feature type="region of interest" description="Disordered" evidence="8">
    <location>
        <begin position="144"/>
        <end position="191"/>
    </location>
</feature>
<keyword evidence="4" id="KW-0010">Activator</keyword>
<dbReference type="InterPro" id="IPR011006">
    <property type="entry name" value="CheY-like_superfamily"/>
</dbReference>
<evidence type="ECO:0000256" key="3">
    <source>
        <dbReference type="ARBA" id="ARBA00023015"/>
    </source>
</evidence>
<dbReference type="PANTHER" id="PTHR43874:SF123">
    <property type="entry name" value="TWO-COMPONENT RESPONSE REGULATOR ARR14"/>
    <property type="match status" value="1"/>
</dbReference>
<proteinExistence type="predicted"/>
<reference evidence="11 12" key="1">
    <citation type="journal article" date="2011" name="Science">
        <title>The Selaginella genome identifies genetic changes associated with the evolution of vascular plants.</title>
        <authorList>
            <person name="Banks J.A."/>
            <person name="Nishiyama T."/>
            <person name="Hasebe M."/>
            <person name="Bowman J.L."/>
            <person name="Gribskov M."/>
            <person name="dePamphilis C."/>
            <person name="Albert V.A."/>
            <person name="Aono N."/>
            <person name="Aoyama T."/>
            <person name="Ambrose B.A."/>
            <person name="Ashton N.W."/>
            <person name="Axtell M.J."/>
            <person name="Barker E."/>
            <person name="Barker M.S."/>
            <person name="Bennetzen J.L."/>
            <person name="Bonawitz N.D."/>
            <person name="Chapple C."/>
            <person name="Cheng C."/>
            <person name="Correa L.G."/>
            <person name="Dacre M."/>
            <person name="DeBarry J."/>
            <person name="Dreyer I."/>
            <person name="Elias M."/>
            <person name="Engstrom E.M."/>
            <person name="Estelle M."/>
            <person name="Feng L."/>
            <person name="Finet C."/>
            <person name="Floyd S.K."/>
            <person name="Frommer W.B."/>
            <person name="Fujita T."/>
            <person name="Gramzow L."/>
            <person name="Gutensohn M."/>
            <person name="Harholt J."/>
            <person name="Hattori M."/>
            <person name="Heyl A."/>
            <person name="Hirai T."/>
            <person name="Hiwatashi Y."/>
            <person name="Ishikawa M."/>
            <person name="Iwata M."/>
            <person name="Karol K.G."/>
            <person name="Koehler B."/>
            <person name="Kolukisaoglu U."/>
            <person name="Kubo M."/>
            <person name="Kurata T."/>
            <person name="Lalonde S."/>
            <person name="Li K."/>
            <person name="Li Y."/>
            <person name="Litt A."/>
            <person name="Lyons E."/>
            <person name="Manning G."/>
            <person name="Maruyama T."/>
            <person name="Michael T.P."/>
            <person name="Mikami K."/>
            <person name="Miyazaki S."/>
            <person name="Morinaga S."/>
            <person name="Murata T."/>
            <person name="Mueller-Roeber B."/>
            <person name="Nelson D.R."/>
            <person name="Obara M."/>
            <person name="Oguri Y."/>
            <person name="Olmstead R.G."/>
            <person name="Onodera N."/>
            <person name="Petersen B.L."/>
            <person name="Pils B."/>
            <person name="Prigge M."/>
            <person name="Rensing S.A."/>
            <person name="Riano-Pachon D.M."/>
            <person name="Roberts A.W."/>
            <person name="Sato Y."/>
            <person name="Scheller H.V."/>
            <person name="Schulz B."/>
            <person name="Schulz C."/>
            <person name="Shakirov E.V."/>
            <person name="Shibagaki N."/>
            <person name="Shinohara N."/>
            <person name="Shippen D.E."/>
            <person name="Soerensen I."/>
            <person name="Sotooka R."/>
            <person name="Sugimoto N."/>
            <person name="Sugita M."/>
            <person name="Sumikawa N."/>
            <person name="Tanurdzic M."/>
            <person name="Theissen G."/>
            <person name="Ulvskov P."/>
            <person name="Wakazuki S."/>
            <person name="Weng J.K."/>
            <person name="Willats W.W."/>
            <person name="Wipf D."/>
            <person name="Wolf P.G."/>
            <person name="Yang L."/>
            <person name="Zimmer A.D."/>
            <person name="Zhu Q."/>
            <person name="Mitros T."/>
            <person name="Hellsten U."/>
            <person name="Loque D."/>
            <person name="Otillar R."/>
            <person name="Salamov A."/>
            <person name="Schmutz J."/>
            <person name="Shapiro H."/>
            <person name="Lindquist E."/>
            <person name="Lucas S."/>
            <person name="Rokhsar D."/>
            <person name="Grigoriev I.V."/>
        </authorList>
    </citation>
    <scope>NUCLEOTIDE SEQUENCE [LARGE SCALE GENOMIC DNA]</scope>
</reference>
<evidence type="ECO:0000259" key="10">
    <source>
        <dbReference type="PROSITE" id="PS51294"/>
    </source>
</evidence>
<dbReference type="InterPro" id="IPR006447">
    <property type="entry name" value="Myb_dom_plants"/>
</dbReference>
<feature type="domain" description="HTH myb-type" evidence="10">
    <location>
        <begin position="197"/>
        <end position="254"/>
    </location>
</feature>
<dbReference type="InParanoid" id="D8RSA6"/>
<dbReference type="InterPro" id="IPR001789">
    <property type="entry name" value="Sig_transdc_resp-reg_receiver"/>
</dbReference>
<dbReference type="PROSITE" id="PS51294">
    <property type="entry name" value="HTH_MYB"/>
    <property type="match status" value="1"/>
</dbReference>
<protein>
    <submittedName>
        <fullName evidence="11">Uncharacterized protein RR2-2</fullName>
    </submittedName>
</protein>
<dbReference type="eggNOG" id="KOG1601">
    <property type="taxonomic scope" value="Eukaryota"/>
</dbReference>
<dbReference type="KEGG" id="smo:SELMODRAFT_173793"/>
<name>D8RSA6_SELML</name>
<keyword evidence="3" id="KW-0805">Transcription regulation</keyword>
<evidence type="ECO:0000313" key="11">
    <source>
        <dbReference type="EMBL" id="EFJ25032.1"/>
    </source>
</evidence>
<dbReference type="SUPFAM" id="SSF46689">
    <property type="entry name" value="Homeodomain-like"/>
    <property type="match status" value="1"/>
</dbReference>
<dbReference type="Gene3D" id="1.10.10.60">
    <property type="entry name" value="Homeodomain-like"/>
    <property type="match status" value="1"/>
</dbReference>
<dbReference type="GO" id="GO:0009736">
    <property type="term" value="P:cytokinin-activated signaling pathway"/>
    <property type="evidence" value="ECO:0007669"/>
    <property type="project" value="InterPro"/>
</dbReference>
<dbReference type="InterPro" id="IPR045279">
    <property type="entry name" value="ARR-like"/>
</dbReference>
<dbReference type="OrthoDB" id="60033at2759"/>
<dbReference type="HOGENOM" id="CLU_453749_0_0_1"/>
<dbReference type="GO" id="GO:0000160">
    <property type="term" value="P:phosphorelay signal transduction system"/>
    <property type="evidence" value="ECO:0007669"/>
    <property type="project" value="UniProtKB-KW"/>
</dbReference>
<dbReference type="FunFam" id="1.10.10.60:FF:000007">
    <property type="entry name" value="Two-component response regulator"/>
    <property type="match status" value="1"/>
</dbReference>
<feature type="domain" description="Response regulatory" evidence="9">
    <location>
        <begin position="19"/>
        <end position="134"/>
    </location>
</feature>
<evidence type="ECO:0000259" key="9">
    <source>
        <dbReference type="PROSITE" id="PS50110"/>
    </source>
</evidence>
<dbReference type="SUPFAM" id="SSF52172">
    <property type="entry name" value="CheY-like"/>
    <property type="match status" value="1"/>
</dbReference>
<keyword evidence="5" id="KW-0804">Transcription</keyword>
<evidence type="ECO:0000256" key="1">
    <source>
        <dbReference type="ARBA" id="ARBA00022553"/>
    </source>
</evidence>
<dbReference type="GeneID" id="9643076"/>
<dbReference type="CDD" id="cd17584">
    <property type="entry name" value="REC_typeB_ARR-like"/>
    <property type="match status" value="1"/>
</dbReference>
<evidence type="ECO:0000256" key="2">
    <source>
        <dbReference type="ARBA" id="ARBA00023012"/>
    </source>
</evidence>
<dbReference type="SMART" id="SM00448">
    <property type="entry name" value="REC"/>
    <property type="match status" value="1"/>
</dbReference>
<keyword evidence="1 7" id="KW-0597">Phosphoprotein</keyword>
<evidence type="ECO:0000256" key="7">
    <source>
        <dbReference type="PROSITE-ProRule" id="PRU00169"/>
    </source>
</evidence>
<sequence length="607" mass="67060">MRIQASERDMGDQFPAGLRVLVVDDDRTCLAILKKMLLRCAYDVTTCGMARLALAMLRENKERFDVVLSDVCMPDMDGFKLLELVGLEMDLPVIMMSANGETSLVMKGIIHGACDYLLKPIRIKELKNIWQHVFRRKRNILKDADGADHDRQKRKPDEGDSMPAAGSAAAAGSKKRKEIKEDDDEFELDMDDSNTLKKPRVVWSVELHQQFVTAVNQLGIDKAVPKRILELMNVQGLTRENVASHLQKYRLYLKRLSVAQQQNAVTMSMPLGSDPSYNAIDNLQPHPIITPGSSQALAALRSVYLRTLCSSNDPAATNGVVDPPVLVVRPRSIPPNNQRGLLLGVGDMEQLQQSQVPQMRPVQEGILATSASQSNPLTEQIIQQQQQQHTQIQLLQPYNQKQDSYIDYSHYSKDTGDIGTRGTTLDDGIIGRGFGGSIVASATGDGISVLMNSGLAKPNIPGMNTGIVKCEEADSLGSWEGGSSAAFGIASQISWQGQQQQQQQQQEQQGSQEFIHDTLVPYGSSGTGDCHEYLGMMNCPRIISNSSGSYKVKQEEYDSAPNQFPQAHHAQDELVGLQPYKQEQEHGFFENDLCLDGYIPGSNLYVK</sequence>
<accession>D8RSA6</accession>
<organism evidence="12">
    <name type="scientific">Selaginella moellendorffii</name>
    <name type="common">Spikemoss</name>
    <dbReference type="NCBI Taxonomy" id="88036"/>
    <lineage>
        <taxon>Eukaryota</taxon>
        <taxon>Viridiplantae</taxon>
        <taxon>Streptophyta</taxon>
        <taxon>Embryophyta</taxon>
        <taxon>Tracheophyta</taxon>
        <taxon>Lycopodiopsida</taxon>
        <taxon>Selaginellales</taxon>
        <taxon>Selaginellaceae</taxon>
        <taxon>Selaginella</taxon>
    </lineage>
</organism>
<keyword evidence="12" id="KW-1185">Reference proteome</keyword>
<gene>
    <name evidence="11" type="primary">RR2-2</name>
    <name evidence="11" type="ORF">SELMODRAFT_173793</name>
</gene>
<dbReference type="PROSITE" id="PS50110">
    <property type="entry name" value="RESPONSE_REGULATORY"/>
    <property type="match status" value="1"/>
</dbReference>
<dbReference type="InterPro" id="IPR017930">
    <property type="entry name" value="Myb_dom"/>
</dbReference>
<keyword evidence="6" id="KW-0539">Nucleus</keyword>
<evidence type="ECO:0000256" key="8">
    <source>
        <dbReference type="SAM" id="MobiDB-lite"/>
    </source>
</evidence>
<feature type="modified residue" description="4-aspartylphosphate" evidence="7">
    <location>
        <position position="70"/>
    </location>
</feature>
<evidence type="ECO:0000256" key="6">
    <source>
        <dbReference type="ARBA" id="ARBA00023242"/>
    </source>
</evidence>
<dbReference type="Gramene" id="EFJ25032">
    <property type="protein sequence ID" value="EFJ25032"/>
    <property type="gene ID" value="SELMODRAFT_173793"/>
</dbReference>
<evidence type="ECO:0000256" key="4">
    <source>
        <dbReference type="ARBA" id="ARBA00023159"/>
    </source>
</evidence>
<dbReference type="Pfam" id="PF00072">
    <property type="entry name" value="Response_reg"/>
    <property type="match status" value="1"/>
</dbReference>
<evidence type="ECO:0000313" key="12">
    <source>
        <dbReference type="Proteomes" id="UP000001514"/>
    </source>
</evidence>
<dbReference type="GO" id="GO:0003677">
    <property type="term" value="F:DNA binding"/>
    <property type="evidence" value="ECO:0007669"/>
    <property type="project" value="InterPro"/>
</dbReference>
<dbReference type="NCBIfam" id="TIGR01557">
    <property type="entry name" value="myb_SHAQKYF"/>
    <property type="match status" value="1"/>
</dbReference>
<feature type="compositionally biased region" description="Acidic residues" evidence="8">
    <location>
        <begin position="181"/>
        <end position="191"/>
    </location>
</feature>